<dbReference type="PROSITE" id="PS50283">
    <property type="entry name" value="NA_SOLUT_SYMP_3"/>
    <property type="match status" value="1"/>
</dbReference>
<dbReference type="Gene3D" id="1.20.1730.10">
    <property type="entry name" value="Sodium/glucose cotransporter"/>
    <property type="match status" value="1"/>
</dbReference>
<feature type="transmembrane region" description="Helical" evidence="12">
    <location>
        <begin position="96"/>
        <end position="118"/>
    </location>
</feature>
<accession>A0ABP8A2K6</accession>
<dbReference type="PANTHER" id="PTHR42985">
    <property type="entry name" value="SODIUM-COUPLED MONOCARBOXYLATE TRANSPORTER"/>
    <property type="match status" value="1"/>
</dbReference>
<proteinExistence type="inferred from homology"/>
<gene>
    <name evidence="13" type="ORF">GCM10022218_23620</name>
</gene>
<organism evidence="13 14">
    <name type="scientific">Sphingobacterium ginsenosidimutans</name>
    <dbReference type="NCBI Taxonomy" id="687845"/>
    <lineage>
        <taxon>Bacteria</taxon>
        <taxon>Pseudomonadati</taxon>
        <taxon>Bacteroidota</taxon>
        <taxon>Sphingobacteriia</taxon>
        <taxon>Sphingobacteriales</taxon>
        <taxon>Sphingobacteriaceae</taxon>
        <taxon>Sphingobacterium</taxon>
    </lineage>
</organism>
<evidence type="ECO:0000256" key="7">
    <source>
        <dbReference type="ARBA" id="ARBA00023053"/>
    </source>
</evidence>
<keyword evidence="7" id="KW-0915">Sodium</keyword>
<evidence type="ECO:0000256" key="3">
    <source>
        <dbReference type="ARBA" id="ARBA00022448"/>
    </source>
</evidence>
<dbReference type="InterPro" id="IPR001734">
    <property type="entry name" value="Na/solute_symporter"/>
</dbReference>
<evidence type="ECO:0000256" key="4">
    <source>
        <dbReference type="ARBA" id="ARBA00022475"/>
    </source>
</evidence>
<comment type="subcellular location">
    <subcellularLocation>
        <location evidence="1">Cell membrane</location>
        <topology evidence="1">Multi-pass membrane protein</topology>
    </subcellularLocation>
</comment>
<evidence type="ECO:0000256" key="10">
    <source>
        <dbReference type="ARBA" id="ARBA00023201"/>
    </source>
</evidence>
<feature type="transmembrane region" description="Helical" evidence="12">
    <location>
        <begin position="200"/>
        <end position="221"/>
    </location>
</feature>
<feature type="transmembrane region" description="Helical" evidence="12">
    <location>
        <begin position="559"/>
        <end position="576"/>
    </location>
</feature>
<dbReference type="CDD" id="cd11494">
    <property type="entry name" value="SLC5sbd_NIS-like_u2"/>
    <property type="match status" value="1"/>
</dbReference>
<sequence length="599" mass="66828">MDGRYLAIYIYPFSVLFYETLFMSTADWAVLLLTLLSIVAYGIYKSRGIKNIDGYLLGNRSLPWYHVGLSVMATQASAITFLSAPGLAYSSGMSFVQFYFGLPLAMIVLCITFIPIFHRLKVFTAYEFLEKRFDVKTRGLTALLFLIQRGISTGITIFAPALIISTILHIDLTLTTLVIGSFVVIYTTYGGTKAVSHTQLLQMSIIFGSLLIAGMLVIHLLPADIGLSKALHIAGKSGKTNALDFTFDLNNNYTLWTGLIGGFFLQLSYFGTDQSQVGRYLTGSSIKESRMGLIMNGLLKIPMQFAILLIGILVFTYYQYHQPPIFFNQVEVQKLKESPYAASYQELEQKHTQLFQQRESLVNGLGTALDQDDQENIEFSRTALHQLNAQMQQVKDSTLTLIKKNNPAAETNDNNYVFLSFVTKAFPKGLIGLLIAVIFLASMGSTASAINSLASTTTIDIYKRFINRNATEKQDLLWSRIFTLIWGIFTVVIALYANKLGNLLEAVNILGSLFYGTILGIFIVAFYMKKIQGKAVFIAAILSEIFVVGIWYLDKIPFLWLNLIGCLAVMIIAYFIQLSLRNNSAVPNTSNTQQNNLEK</sequence>
<name>A0ABP8A2K6_9SPHI</name>
<keyword evidence="14" id="KW-1185">Reference proteome</keyword>
<evidence type="ECO:0008006" key="15">
    <source>
        <dbReference type="Google" id="ProtNLM"/>
    </source>
</evidence>
<feature type="transmembrane region" description="Helical" evidence="12">
    <location>
        <begin position="477"/>
        <end position="497"/>
    </location>
</feature>
<keyword evidence="3" id="KW-0813">Transport</keyword>
<evidence type="ECO:0000256" key="6">
    <source>
        <dbReference type="ARBA" id="ARBA00022989"/>
    </source>
</evidence>
<feature type="transmembrane region" description="Helical" evidence="12">
    <location>
        <begin position="535"/>
        <end position="553"/>
    </location>
</feature>
<reference evidence="14" key="1">
    <citation type="journal article" date="2019" name="Int. J. Syst. Evol. Microbiol.">
        <title>The Global Catalogue of Microorganisms (GCM) 10K type strain sequencing project: providing services to taxonomists for standard genome sequencing and annotation.</title>
        <authorList>
            <consortium name="The Broad Institute Genomics Platform"/>
            <consortium name="The Broad Institute Genome Sequencing Center for Infectious Disease"/>
            <person name="Wu L."/>
            <person name="Ma J."/>
        </authorList>
    </citation>
    <scope>NUCLEOTIDE SEQUENCE [LARGE SCALE GENOMIC DNA]</scope>
    <source>
        <strain evidence="14">JCM 16722</strain>
    </source>
</reference>
<evidence type="ECO:0000313" key="13">
    <source>
        <dbReference type="EMBL" id="GAA4176331.1"/>
    </source>
</evidence>
<keyword evidence="6 12" id="KW-1133">Transmembrane helix</keyword>
<keyword evidence="4" id="KW-1003">Cell membrane</keyword>
<keyword evidence="10" id="KW-0739">Sodium transport</keyword>
<evidence type="ECO:0000256" key="1">
    <source>
        <dbReference type="ARBA" id="ARBA00004651"/>
    </source>
</evidence>
<dbReference type="PANTHER" id="PTHR42985:SF40">
    <property type="entry name" value="LD47995P-RELATED"/>
    <property type="match status" value="1"/>
</dbReference>
<feature type="transmembrane region" description="Helical" evidence="12">
    <location>
        <begin position="253"/>
        <end position="272"/>
    </location>
</feature>
<dbReference type="Pfam" id="PF00474">
    <property type="entry name" value="SSF"/>
    <property type="match status" value="2"/>
</dbReference>
<comment type="similarity">
    <text evidence="2 11">Belongs to the sodium:solute symporter (SSF) (TC 2.A.21) family.</text>
</comment>
<evidence type="ECO:0000256" key="2">
    <source>
        <dbReference type="ARBA" id="ARBA00006434"/>
    </source>
</evidence>
<feature type="transmembrane region" description="Helical" evidence="12">
    <location>
        <begin position="509"/>
        <end position="528"/>
    </location>
</feature>
<dbReference type="Proteomes" id="UP001500167">
    <property type="component" value="Unassembled WGS sequence"/>
</dbReference>
<dbReference type="InterPro" id="IPR051163">
    <property type="entry name" value="Sodium:Solute_Symporter_SSF"/>
</dbReference>
<dbReference type="EMBL" id="BAAAZK010000006">
    <property type="protein sequence ID" value="GAA4176331.1"/>
    <property type="molecule type" value="Genomic_DNA"/>
</dbReference>
<evidence type="ECO:0000313" key="14">
    <source>
        <dbReference type="Proteomes" id="UP001500167"/>
    </source>
</evidence>
<evidence type="ECO:0000256" key="5">
    <source>
        <dbReference type="ARBA" id="ARBA00022692"/>
    </source>
</evidence>
<feature type="transmembrane region" description="Helical" evidence="12">
    <location>
        <begin position="139"/>
        <end position="161"/>
    </location>
</feature>
<evidence type="ECO:0000256" key="8">
    <source>
        <dbReference type="ARBA" id="ARBA00023065"/>
    </source>
</evidence>
<keyword evidence="5 12" id="KW-0812">Transmembrane</keyword>
<feature type="transmembrane region" description="Helical" evidence="12">
    <location>
        <begin position="430"/>
        <end position="456"/>
    </location>
</feature>
<evidence type="ECO:0000256" key="11">
    <source>
        <dbReference type="RuleBase" id="RU362091"/>
    </source>
</evidence>
<dbReference type="InterPro" id="IPR038377">
    <property type="entry name" value="Na/Glc_symporter_sf"/>
</dbReference>
<feature type="transmembrane region" description="Helical" evidence="12">
    <location>
        <begin position="20"/>
        <end position="44"/>
    </location>
</feature>
<comment type="caution">
    <text evidence="13">The sequence shown here is derived from an EMBL/GenBank/DDBJ whole genome shotgun (WGS) entry which is preliminary data.</text>
</comment>
<keyword evidence="8" id="KW-0406">Ion transport</keyword>
<feature type="transmembrane region" description="Helical" evidence="12">
    <location>
        <begin position="64"/>
        <end position="84"/>
    </location>
</feature>
<feature type="transmembrane region" description="Helical" evidence="12">
    <location>
        <begin position="167"/>
        <end position="188"/>
    </location>
</feature>
<protein>
    <recommendedName>
        <fullName evidence="15">Sodium:solute symporter</fullName>
    </recommendedName>
</protein>
<feature type="transmembrane region" description="Helical" evidence="12">
    <location>
        <begin position="293"/>
        <end position="318"/>
    </location>
</feature>
<evidence type="ECO:0000256" key="12">
    <source>
        <dbReference type="SAM" id="Phobius"/>
    </source>
</evidence>
<evidence type="ECO:0000256" key="9">
    <source>
        <dbReference type="ARBA" id="ARBA00023136"/>
    </source>
</evidence>
<keyword evidence="9 12" id="KW-0472">Membrane</keyword>